<evidence type="ECO:0000256" key="1">
    <source>
        <dbReference type="ARBA" id="ARBA00005395"/>
    </source>
</evidence>
<organism evidence="6 7">
    <name type="scientific">Thermogemmata fonticola</name>
    <dbReference type="NCBI Taxonomy" id="2755323"/>
    <lineage>
        <taxon>Bacteria</taxon>
        <taxon>Pseudomonadati</taxon>
        <taxon>Planctomycetota</taxon>
        <taxon>Planctomycetia</taxon>
        <taxon>Gemmatales</taxon>
        <taxon>Gemmataceae</taxon>
        <taxon>Thermogemmata</taxon>
    </lineage>
</organism>
<dbReference type="SUPFAM" id="SSF55729">
    <property type="entry name" value="Acyl-CoA N-acyltransferases (Nat)"/>
    <property type="match status" value="1"/>
</dbReference>
<dbReference type="InterPro" id="IPR000182">
    <property type="entry name" value="GNAT_dom"/>
</dbReference>
<dbReference type="EMBL" id="JACEFB010000012">
    <property type="protein sequence ID" value="MBA2227237.1"/>
    <property type="molecule type" value="Genomic_DNA"/>
</dbReference>
<evidence type="ECO:0000313" key="7">
    <source>
        <dbReference type="Proteomes" id="UP000542342"/>
    </source>
</evidence>
<dbReference type="NCBIfam" id="TIGR01575">
    <property type="entry name" value="rimI"/>
    <property type="match status" value="1"/>
</dbReference>
<evidence type="ECO:0000259" key="5">
    <source>
        <dbReference type="PROSITE" id="PS51186"/>
    </source>
</evidence>
<keyword evidence="6" id="KW-0689">Ribosomal protein</keyword>
<keyword evidence="6" id="KW-0687">Ribonucleoprotein</keyword>
<keyword evidence="3 6" id="KW-0808">Transferase</keyword>
<feature type="domain" description="N-acetyltransferase" evidence="5">
    <location>
        <begin position="20"/>
        <end position="164"/>
    </location>
</feature>
<dbReference type="Proteomes" id="UP000542342">
    <property type="component" value="Unassembled WGS sequence"/>
</dbReference>
<reference evidence="6 7" key="1">
    <citation type="submission" date="2020-07" db="EMBL/GenBank/DDBJ databases">
        <title>Thermogemmata thermophila gen. nov., sp. nov., a novel moderate thermophilic planctomycete from a Kamchatka hot spring.</title>
        <authorList>
            <person name="Elcheninov A.G."/>
            <person name="Podosokorskaya O.A."/>
            <person name="Kovaleva O.L."/>
            <person name="Novikov A."/>
            <person name="Bonch-Osmolovskaya E.A."/>
            <person name="Toshchakov S.V."/>
            <person name="Kublanov I.V."/>
        </authorList>
    </citation>
    <scope>NUCLEOTIDE SEQUENCE [LARGE SCALE GENOMIC DNA]</scope>
    <source>
        <strain evidence="6 7">2918</strain>
    </source>
</reference>
<dbReference type="Pfam" id="PF00583">
    <property type="entry name" value="Acetyltransf_1"/>
    <property type="match status" value="1"/>
</dbReference>
<keyword evidence="2" id="KW-0963">Cytoplasm</keyword>
<evidence type="ECO:0000256" key="3">
    <source>
        <dbReference type="ARBA" id="ARBA00022679"/>
    </source>
</evidence>
<comment type="caution">
    <text evidence="6">The sequence shown here is derived from an EMBL/GenBank/DDBJ whole genome shotgun (WGS) entry which is preliminary data.</text>
</comment>
<dbReference type="GO" id="GO:0008080">
    <property type="term" value="F:N-acetyltransferase activity"/>
    <property type="evidence" value="ECO:0007669"/>
    <property type="project" value="InterPro"/>
</dbReference>
<dbReference type="InterPro" id="IPR016181">
    <property type="entry name" value="Acyl_CoA_acyltransferase"/>
</dbReference>
<dbReference type="RefSeq" id="WP_194539105.1">
    <property type="nucleotide sequence ID" value="NZ_JACEFB010000012.1"/>
</dbReference>
<dbReference type="CDD" id="cd04301">
    <property type="entry name" value="NAT_SF"/>
    <property type="match status" value="1"/>
</dbReference>
<dbReference type="PANTHER" id="PTHR43420:SF12">
    <property type="entry name" value="N-ACETYLTRANSFERASE DOMAIN-CONTAINING PROTEIN"/>
    <property type="match status" value="1"/>
</dbReference>
<accession>A0A7V8VG04</accession>
<dbReference type="Gene3D" id="3.40.630.30">
    <property type="match status" value="1"/>
</dbReference>
<name>A0A7V8VG04_9BACT</name>
<dbReference type="PANTHER" id="PTHR43420">
    <property type="entry name" value="ACETYLTRANSFERASE"/>
    <property type="match status" value="1"/>
</dbReference>
<dbReference type="PROSITE" id="PS51186">
    <property type="entry name" value="GNAT"/>
    <property type="match status" value="1"/>
</dbReference>
<comment type="similarity">
    <text evidence="1">Belongs to the acetyltransferase family. RimI subfamily.</text>
</comment>
<proteinExistence type="inferred from homology"/>
<evidence type="ECO:0000256" key="4">
    <source>
        <dbReference type="ARBA" id="ARBA00023315"/>
    </source>
</evidence>
<evidence type="ECO:0000256" key="2">
    <source>
        <dbReference type="ARBA" id="ARBA00022490"/>
    </source>
</evidence>
<keyword evidence="7" id="KW-1185">Reference proteome</keyword>
<dbReference type="InterPro" id="IPR050680">
    <property type="entry name" value="YpeA/RimI_acetyltransf"/>
</dbReference>
<gene>
    <name evidence="6" type="primary">rimI</name>
    <name evidence="6" type="ORF">H0921_13830</name>
</gene>
<dbReference type="InterPro" id="IPR006464">
    <property type="entry name" value="AcTrfase_RimI/Ard1"/>
</dbReference>
<dbReference type="AlphaFoldDB" id="A0A7V8VG04"/>
<protein>
    <submittedName>
        <fullName evidence="6">Ribosomal protein S18-alanine N-acetyltransferase</fullName>
    </submittedName>
</protein>
<dbReference type="GO" id="GO:0005840">
    <property type="term" value="C:ribosome"/>
    <property type="evidence" value="ECO:0007669"/>
    <property type="project" value="UniProtKB-KW"/>
</dbReference>
<keyword evidence="4" id="KW-0012">Acyltransferase</keyword>
<evidence type="ECO:0000313" key="6">
    <source>
        <dbReference type="EMBL" id="MBA2227237.1"/>
    </source>
</evidence>
<sequence>MNSRSTRPRQREGTNPAPPVHIRWMIRRDLSDVLRTEMASFEYAWSEEDFLRCLRQRHCIGMVAEQGESIVGFMIYELQKSCLHLLNFAVHPSARRTGIGTQMIQRLIQKMEAHRRRAITLLVRERNLTAQLFFRKMGFQAVRLLRHYYPDTGEDAYQMEYRALSTANDTPELSLSNRISSYESD</sequence>